<sequence length="136" mass="14561">MHSPNYACIFAPSPGPDARKPLGRLHIHGNVNSQLSDLFDWAVWGREGISSSPVDAPKLLLKESPRPESSSPRGGADDVDGSSAAITRDGRDSTEARGTSARSAERSLRDDFGAGPATKPTLNKVVMDKDHAKEKR</sequence>
<evidence type="ECO:0000313" key="3">
    <source>
        <dbReference type="WBParaSite" id="L893_g4414.t1"/>
    </source>
</evidence>
<organism evidence="2 3">
    <name type="scientific">Steinernema glaseri</name>
    <dbReference type="NCBI Taxonomy" id="37863"/>
    <lineage>
        <taxon>Eukaryota</taxon>
        <taxon>Metazoa</taxon>
        <taxon>Ecdysozoa</taxon>
        <taxon>Nematoda</taxon>
        <taxon>Chromadorea</taxon>
        <taxon>Rhabditida</taxon>
        <taxon>Tylenchina</taxon>
        <taxon>Panagrolaimomorpha</taxon>
        <taxon>Strongyloidoidea</taxon>
        <taxon>Steinernematidae</taxon>
        <taxon>Steinernema</taxon>
    </lineage>
</organism>
<accession>A0A1I8ADS8</accession>
<evidence type="ECO:0000256" key="1">
    <source>
        <dbReference type="SAM" id="MobiDB-lite"/>
    </source>
</evidence>
<feature type="compositionally biased region" description="Basic and acidic residues" evidence="1">
    <location>
        <begin position="103"/>
        <end position="112"/>
    </location>
</feature>
<dbReference type="Proteomes" id="UP000095287">
    <property type="component" value="Unplaced"/>
</dbReference>
<reference evidence="3" key="1">
    <citation type="submission" date="2016-11" db="UniProtKB">
        <authorList>
            <consortium name="WormBaseParasite"/>
        </authorList>
    </citation>
    <scope>IDENTIFICATION</scope>
</reference>
<protein>
    <submittedName>
        <fullName evidence="3">Uncharacterized protein</fullName>
    </submittedName>
</protein>
<dbReference type="AlphaFoldDB" id="A0A1I8ADS8"/>
<feature type="region of interest" description="Disordered" evidence="1">
    <location>
        <begin position="50"/>
        <end position="136"/>
    </location>
</feature>
<evidence type="ECO:0000313" key="2">
    <source>
        <dbReference type="Proteomes" id="UP000095287"/>
    </source>
</evidence>
<keyword evidence="2" id="KW-1185">Reference proteome</keyword>
<feature type="compositionally biased region" description="Basic and acidic residues" evidence="1">
    <location>
        <begin position="126"/>
        <end position="136"/>
    </location>
</feature>
<dbReference type="WBParaSite" id="L893_g4414.t1">
    <property type="protein sequence ID" value="L893_g4414.t1"/>
    <property type="gene ID" value="L893_g4414"/>
</dbReference>
<proteinExistence type="predicted"/>
<name>A0A1I8ADS8_9BILA</name>